<dbReference type="Proteomes" id="UP001304340">
    <property type="component" value="Chromosome"/>
</dbReference>
<name>A0AAF0Z5R8_9MICO</name>
<evidence type="ECO:0000313" key="3">
    <source>
        <dbReference type="EMBL" id="WPF82554.1"/>
    </source>
</evidence>
<dbReference type="AlphaFoldDB" id="A0AAF0Z5R8"/>
<accession>A0AAF0Z5R8</accession>
<evidence type="ECO:0000313" key="4">
    <source>
        <dbReference type="Proteomes" id="UP001304340"/>
    </source>
</evidence>
<feature type="chain" id="PRO_5042266472" description="PknH-like extracellular domain-containing protein" evidence="2">
    <location>
        <begin position="19"/>
        <end position="256"/>
    </location>
</feature>
<sequence>MRISLPAALVTTATLVLAGCASSGPSEGGSTSSPAASSAPAETPTATSTSTGTESTEAASPEPTEPPTTEAPAPTTDLPATVMLPQERLYPEDGARTEREGVETWLLPDGCEQTAPDGAAAMRTVVQGDGAFEDAIGQQQVAVFADVDAAVSEADRLGSVLAACAGSDDVTTGYATEPVEVGAQGTVLVVSYNDDYTPGQDEMSLGYVLSVTRRGNAVTLVANAGGEYSIKASRELVVPELQAAWEQLCAYETDGC</sequence>
<organism evidence="3 4">
    <name type="scientific">Sanguibacter biliveldensis</name>
    <dbReference type="NCBI Taxonomy" id="3030830"/>
    <lineage>
        <taxon>Bacteria</taxon>
        <taxon>Bacillati</taxon>
        <taxon>Actinomycetota</taxon>
        <taxon>Actinomycetes</taxon>
        <taxon>Micrococcales</taxon>
        <taxon>Sanguibacteraceae</taxon>
        <taxon>Sanguibacter</taxon>
    </lineage>
</organism>
<proteinExistence type="predicted"/>
<dbReference type="KEGG" id="sbil:SANBI_000159"/>
<evidence type="ECO:0000256" key="1">
    <source>
        <dbReference type="SAM" id="MobiDB-lite"/>
    </source>
</evidence>
<feature type="compositionally biased region" description="Basic and acidic residues" evidence="1">
    <location>
        <begin position="89"/>
        <end position="98"/>
    </location>
</feature>
<feature type="region of interest" description="Disordered" evidence="1">
    <location>
        <begin position="20"/>
        <end position="98"/>
    </location>
</feature>
<evidence type="ECO:0008006" key="5">
    <source>
        <dbReference type="Google" id="ProtNLM"/>
    </source>
</evidence>
<gene>
    <name evidence="3" type="ORF">SANBI_000159</name>
</gene>
<keyword evidence="4" id="KW-1185">Reference proteome</keyword>
<feature type="compositionally biased region" description="Low complexity" evidence="1">
    <location>
        <begin position="20"/>
        <end position="81"/>
    </location>
</feature>
<dbReference type="RefSeq" id="WP_319158035.1">
    <property type="nucleotide sequence ID" value="NZ_CP138359.1"/>
</dbReference>
<evidence type="ECO:0000256" key="2">
    <source>
        <dbReference type="SAM" id="SignalP"/>
    </source>
</evidence>
<keyword evidence="2" id="KW-0732">Signal</keyword>
<reference evidence="4" key="1">
    <citation type="submission" date="2023-11" db="EMBL/GenBank/DDBJ databases">
        <authorList>
            <person name="Helweg L.P."/>
            <person name="Kiel A."/>
            <person name="Hitz F."/>
            <person name="Ruckert-Reed C."/>
            <person name="Busche T."/>
            <person name="Kaltschmidt B."/>
            <person name="Kaltschmidt C."/>
        </authorList>
    </citation>
    <scope>NUCLEOTIDE SEQUENCE [LARGE SCALE GENOMIC DNA]</scope>
    <source>
        <strain evidence="4">4.1</strain>
    </source>
</reference>
<dbReference type="PROSITE" id="PS51257">
    <property type="entry name" value="PROKAR_LIPOPROTEIN"/>
    <property type="match status" value="1"/>
</dbReference>
<feature type="signal peptide" evidence="2">
    <location>
        <begin position="1"/>
        <end position="18"/>
    </location>
</feature>
<dbReference type="EMBL" id="CP138359">
    <property type="protein sequence ID" value="WPF82554.1"/>
    <property type="molecule type" value="Genomic_DNA"/>
</dbReference>
<protein>
    <recommendedName>
        <fullName evidence="5">PknH-like extracellular domain-containing protein</fullName>
    </recommendedName>
</protein>